<organism evidence="9">
    <name type="scientific">Aphidius gifuensis</name>
    <name type="common">Parasitoid wasp</name>
    <dbReference type="NCBI Taxonomy" id="684658"/>
    <lineage>
        <taxon>Eukaryota</taxon>
        <taxon>Metazoa</taxon>
        <taxon>Ecdysozoa</taxon>
        <taxon>Arthropoda</taxon>
        <taxon>Hexapoda</taxon>
        <taxon>Insecta</taxon>
        <taxon>Pterygota</taxon>
        <taxon>Neoptera</taxon>
        <taxon>Endopterygota</taxon>
        <taxon>Hymenoptera</taxon>
        <taxon>Apocrita</taxon>
        <taxon>Ichneumonoidea</taxon>
        <taxon>Braconidae</taxon>
        <taxon>Aphidiinae</taxon>
        <taxon>Aphidius</taxon>
    </lineage>
</organism>
<keyword evidence="5 8" id="KW-0472">Membrane</keyword>
<keyword evidence="3 8" id="KW-0812">Transmembrane</keyword>
<dbReference type="OrthoDB" id="6506757at2759"/>
<evidence type="ECO:0000313" key="9">
    <source>
        <dbReference type="EMBL" id="AZQ24986.1"/>
    </source>
</evidence>
<evidence type="ECO:0000256" key="6">
    <source>
        <dbReference type="ARBA" id="ARBA00023170"/>
    </source>
</evidence>
<keyword evidence="4 8" id="KW-1133">Transmembrane helix</keyword>
<feature type="transmembrane region" description="Helical" evidence="8">
    <location>
        <begin position="198"/>
        <end position="218"/>
    </location>
</feature>
<dbReference type="PANTHER" id="PTHR42643">
    <property type="entry name" value="IONOTROPIC RECEPTOR 20A-RELATED"/>
    <property type="match status" value="1"/>
</dbReference>
<proteinExistence type="evidence at transcript level"/>
<accession>A0A3S9LWD9</accession>
<dbReference type="EMBL" id="MK049045">
    <property type="protein sequence ID" value="AZQ24986.1"/>
    <property type="molecule type" value="mRNA"/>
</dbReference>
<comment type="subcellular location">
    <subcellularLocation>
        <location evidence="1">Cell membrane</location>
        <topology evidence="1">Multi-pass membrane protein</topology>
    </subcellularLocation>
</comment>
<dbReference type="PANTHER" id="PTHR42643:SF24">
    <property type="entry name" value="IONOTROPIC RECEPTOR 60A"/>
    <property type="match status" value="1"/>
</dbReference>
<keyword evidence="7" id="KW-0325">Glycoprotein</keyword>
<keyword evidence="6 9" id="KW-0675">Receptor</keyword>
<evidence type="ECO:0000256" key="4">
    <source>
        <dbReference type="ARBA" id="ARBA00022989"/>
    </source>
</evidence>
<dbReference type="AlphaFoldDB" id="A0A3S9LWD9"/>
<evidence type="ECO:0000256" key="3">
    <source>
        <dbReference type="ARBA" id="ARBA00022692"/>
    </source>
</evidence>
<dbReference type="InterPro" id="IPR052192">
    <property type="entry name" value="Insect_Ionotropic_Sensory_Rcpt"/>
</dbReference>
<dbReference type="SUPFAM" id="SSF53850">
    <property type="entry name" value="Periplasmic binding protein-like II"/>
    <property type="match status" value="1"/>
</dbReference>
<keyword evidence="2" id="KW-1003">Cell membrane</keyword>
<evidence type="ECO:0000256" key="1">
    <source>
        <dbReference type="ARBA" id="ARBA00004651"/>
    </source>
</evidence>
<evidence type="ECO:0000256" key="8">
    <source>
        <dbReference type="SAM" id="Phobius"/>
    </source>
</evidence>
<name>A0A3S9LWD9_APHGI</name>
<feature type="transmembrane region" description="Helical" evidence="8">
    <location>
        <begin position="20"/>
        <end position="42"/>
    </location>
</feature>
<protein>
    <submittedName>
        <fullName evidence="9">Ionotropic receptor</fullName>
    </submittedName>
</protein>
<sequence length="226" mass="25979">MFAIFLGIPYNRRPLRFSFIIFLMFWFFLGFMLAQLLSSALLRTVRDQSYDTSHTIKELIKSGKTIGGLKDTKSLFIGNETFENYKEFERIEYEKKLQDLISGKNKTMALSALMNSSSIPTKFDSRILRILPEALTTFPLGFPVWRGLPYLNDIDKDLQILIESGIISHFGNIETKHVFSKDNNDGKISDEYIKLNDLVPGFLILGIGYAVGLIFFFFEIMISRVK</sequence>
<evidence type="ECO:0000256" key="5">
    <source>
        <dbReference type="ARBA" id="ARBA00023136"/>
    </source>
</evidence>
<evidence type="ECO:0000256" key="2">
    <source>
        <dbReference type="ARBA" id="ARBA00022475"/>
    </source>
</evidence>
<reference evidence="9" key="1">
    <citation type="journal article" date="2018" name="Front. Physiol.">
        <title>Differential Expression Analysis of Olfactory Genes Based on a Combination of Sequencing Platforms and Behavioral Investigations in Aphidius gifuensis.</title>
        <authorList>
            <person name="Fan J."/>
            <person name="Zhang Q."/>
            <person name="Xu Q."/>
            <person name="Xue W."/>
            <person name="Han Z."/>
            <person name="Sun J."/>
            <person name="Chen J."/>
        </authorList>
    </citation>
    <scope>NUCLEOTIDE SEQUENCE</scope>
</reference>
<dbReference type="GO" id="GO:0005886">
    <property type="term" value="C:plasma membrane"/>
    <property type="evidence" value="ECO:0007669"/>
    <property type="project" value="UniProtKB-SubCell"/>
</dbReference>
<evidence type="ECO:0000256" key="7">
    <source>
        <dbReference type="ARBA" id="ARBA00023180"/>
    </source>
</evidence>